<sequence length="92" mass="10325">MVGRAIFARDDPRLPVHVSRGELRPQVFQHSSRHQDLGPQTETATQDILPAIQTCRHEPLRKCPTIDGNLGSDYIDSSILILNVILLHTTFV</sequence>
<dbReference type="Proteomes" id="UP000784294">
    <property type="component" value="Unassembled WGS sequence"/>
</dbReference>
<protein>
    <submittedName>
        <fullName evidence="1">Uncharacterized protein</fullName>
    </submittedName>
</protein>
<dbReference type="AlphaFoldDB" id="A0A448X8Z8"/>
<comment type="caution">
    <text evidence="1">The sequence shown here is derived from an EMBL/GenBank/DDBJ whole genome shotgun (WGS) entry which is preliminary data.</text>
</comment>
<reference evidence="1" key="1">
    <citation type="submission" date="2018-11" db="EMBL/GenBank/DDBJ databases">
        <authorList>
            <consortium name="Pathogen Informatics"/>
        </authorList>
    </citation>
    <scope>NUCLEOTIDE SEQUENCE</scope>
</reference>
<gene>
    <name evidence="1" type="ORF">PXEA_LOCUS24661</name>
</gene>
<name>A0A448X8Z8_9PLAT</name>
<organism evidence="1 2">
    <name type="scientific">Protopolystoma xenopodis</name>
    <dbReference type="NCBI Taxonomy" id="117903"/>
    <lineage>
        <taxon>Eukaryota</taxon>
        <taxon>Metazoa</taxon>
        <taxon>Spiralia</taxon>
        <taxon>Lophotrochozoa</taxon>
        <taxon>Platyhelminthes</taxon>
        <taxon>Monogenea</taxon>
        <taxon>Polyopisthocotylea</taxon>
        <taxon>Polystomatidea</taxon>
        <taxon>Polystomatidae</taxon>
        <taxon>Protopolystoma</taxon>
    </lineage>
</organism>
<evidence type="ECO:0000313" key="2">
    <source>
        <dbReference type="Proteomes" id="UP000784294"/>
    </source>
</evidence>
<keyword evidence="2" id="KW-1185">Reference proteome</keyword>
<dbReference type="EMBL" id="CAAALY010120014">
    <property type="protein sequence ID" value="VEL31221.1"/>
    <property type="molecule type" value="Genomic_DNA"/>
</dbReference>
<proteinExistence type="predicted"/>
<evidence type="ECO:0000313" key="1">
    <source>
        <dbReference type="EMBL" id="VEL31221.1"/>
    </source>
</evidence>
<accession>A0A448X8Z8</accession>